<feature type="binding site" evidence="14">
    <location>
        <position position="133"/>
    </location>
    <ligand>
        <name>iminosuccinate</name>
        <dbReference type="ChEBI" id="CHEBI:77875"/>
    </ligand>
</feature>
<dbReference type="FunFam" id="3.40.50.10800:FF:000003">
    <property type="entry name" value="Quinolinate synthase A"/>
    <property type="match status" value="1"/>
</dbReference>
<dbReference type="GO" id="GO:0034628">
    <property type="term" value="P:'de novo' NAD+ biosynthetic process from L-aspartate"/>
    <property type="evidence" value="ECO:0007669"/>
    <property type="project" value="TreeGrafter"/>
</dbReference>
<keyword evidence="9 14" id="KW-0479">Metal-binding</keyword>
<evidence type="ECO:0000256" key="10">
    <source>
        <dbReference type="ARBA" id="ARBA00023004"/>
    </source>
</evidence>
<dbReference type="FunFam" id="3.40.50.10800:FF:000001">
    <property type="entry name" value="Quinolinate synthase A"/>
    <property type="match status" value="1"/>
</dbReference>
<dbReference type="PANTHER" id="PTHR30573:SF0">
    <property type="entry name" value="QUINOLINATE SYNTHASE, CHLOROPLASTIC"/>
    <property type="match status" value="1"/>
</dbReference>
<evidence type="ECO:0000256" key="11">
    <source>
        <dbReference type="ARBA" id="ARBA00023014"/>
    </source>
</evidence>
<feature type="binding site" evidence="14">
    <location>
        <position position="90"/>
    </location>
    <ligand>
        <name>[4Fe-4S] cluster</name>
        <dbReference type="ChEBI" id="CHEBI:49883"/>
    </ligand>
</feature>
<dbReference type="InterPro" id="IPR023066">
    <property type="entry name" value="Quinolinate_synth_type2"/>
</dbReference>
<evidence type="ECO:0000256" key="9">
    <source>
        <dbReference type="ARBA" id="ARBA00022723"/>
    </source>
</evidence>
<dbReference type="InterPro" id="IPR036094">
    <property type="entry name" value="NadA_sf"/>
</dbReference>
<dbReference type="GO" id="GO:0046872">
    <property type="term" value="F:metal ion binding"/>
    <property type="evidence" value="ECO:0007669"/>
    <property type="project" value="UniProtKB-KW"/>
</dbReference>
<evidence type="ECO:0000256" key="8">
    <source>
        <dbReference type="ARBA" id="ARBA00022679"/>
    </source>
</evidence>
<sequence>MITKLNTQELIHEINRLKKEKKAIILAHNYQRAEVQDIADFVGDSLELSRKAAKTKADIIVFCGVHFMAESAKIFSPDKKILLPVYDAICPMADMIDVAQLRLLKKEFPNIPVVCYINSSAEVKGESDICCTSSNAVNVVKSLDEDKVLFIPDRNLGSYVAKQIPEKEIVCWDGFCISHNRVRSDELDMVRKHRGKIKILVHPECSPDVVEKADFVGSTSQIIKYVSKADEKEFVIGTEMGILHSLEHQNPHKKFYLLSPSLICSNMKKTRLEDVYRALKDEIYEIKVDKDIMAAAKKSLDLMLKIS</sequence>
<comment type="similarity">
    <text evidence="14">Belongs to the quinolinate synthase family. Type 2 subfamily.</text>
</comment>
<keyword evidence="16" id="KW-1185">Reference proteome</keyword>
<dbReference type="GO" id="GO:0051539">
    <property type="term" value="F:4 iron, 4 sulfur cluster binding"/>
    <property type="evidence" value="ECO:0007669"/>
    <property type="project" value="UniProtKB-KW"/>
</dbReference>
<dbReference type="KEGG" id="hsd:SD1D_1357"/>
<dbReference type="GO" id="GO:0005737">
    <property type="term" value="C:cytoplasm"/>
    <property type="evidence" value="ECO:0007669"/>
    <property type="project" value="UniProtKB-SubCell"/>
</dbReference>
<dbReference type="Gene3D" id="3.40.50.10800">
    <property type="entry name" value="NadA-like"/>
    <property type="match status" value="3"/>
</dbReference>
<accession>A0A0K8J6E7</accession>
<dbReference type="EC" id="2.5.1.72" evidence="4 14"/>
<evidence type="ECO:0000256" key="2">
    <source>
        <dbReference type="ARBA" id="ARBA00004496"/>
    </source>
</evidence>
<keyword evidence="6 14" id="KW-0963">Cytoplasm</keyword>
<evidence type="ECO:0000313" key="16">
    <source>
        <dbReference type="Proteomes" id="UP000196053"/>
    </source>
</evidence>
<comment type="subcellular location">
    <subcellularLocation>
        <location evidence="2 14">Cytoplasm</location>
    </subcellularLocation>
</comment>
<keyword evidence="11 14" id="KW-0411">Iron-sulfur</keyword>
<keyword evidence="5 14" id="KW-0004">4Fe-4S</keyword>
<dbReference type="InterPro" id="IPR003473">
    <property type="entry name" value="NadA"/>
</dbReference>
<organism evidence="15 16">
    <name type="scientific">Herbinix luporum</name>
    <dbReference type="NCBI Taxonomy" id="1679721"/>
    <lineage>
        <taxon>Bacteria</taxon>
        <taxon>Bacillati</taxon>
        <taxon>Bacillota</taxon>
        <taxon>Clostridia</taxon>
        <taxon>Lachnospirales</taxon>
        <taxon>Lachnospiraceae</taxon>
        <taxon>Herbinix</taxon>
    </lineage>
</organism>
<dbReference type="NCBIfam" id="TIGR00550">
    <property type="entry name" value="nadA"/>
    <property type="match status" value="1"/>
</dbReference>
<dbReference type="NCBIfam" id="NF006879">
    <property type="entry name" value="PRK09375.1-4"/>
    <property type="match status" value="1"/>
</dbReference>
<dbReference type="PANTHER" id="PTHR30573">
    <property type="entry name" value="QUINOLINATE SYNTHETASE A"/>
    <property type="match status" value="1"/>
</dbReference>
<feature type="binding site" evidence="14">
    <location>
        <position position="264"/>
    </location>
    <ligand>
        <name>[4Fe-4S] cluster</name>
        <dbReference type="ChEBI" id="CHEBI:49883"/>
    </ligand>
</feature>
<dbReference type="UniPathway" id="UPA00253">
    <property type="reaction ID" value="UER00327"/>
</dbReference>
<evidence type="ECO:0000256" key="3">
    <source>
        <dbReference type="ARBA" id="ARBA00005065"/>
    </source>
</evidence>
<feature type="binding site" evidence="14">
    <location>
        <position position="219"/>
    </location>
    <ligand>
        <name>iminosuccinate</name>
        <dbReference type="ChEBI" id="CHEBI:77875"/>
    </ligand>
</feature>
<protein>
    <recommendedName>
        <fullName evidence="13 14">Quinolinate synthase</fullName>
        <ecNumber evidence="4 14">2.5.1.72</ecNumber>
    </recommendedName>
</protein>
<reference evidence="16" key="1">
    <citation type="submission" date="2015-09" db="EMBL/GenBank/DDBJ databases">
        <authorList>
            <person name="Wibberg D."/>
        </authorList>
    </citation>
    <scope>NUCLEOTIDE SEQUENCE [LARGE SCALE GENOMIC DNA]</scope>
    <source>
        <strain evidence="16">SD1D</strain>
    </source>
</reference>
<proteinExistence type="inferred from homology"/>
<evidence type="ECO:0000256" key="12">
    <source>
        <dbReference type="ARBA" id="ARBA00050125"/>
    </source>
</evidence>
<gene>
    <name evidence="14 15" type="primary">nadA</name>
    <name evidence="15" type="ORF">SD1D_1357</name>
</gene>
<feature type="binding site" evidence="14">
    <location>
        <position position="176"/>
    </location>
    <ligand>
        <name>[4Fe-4S] cluster</name>
        <dbReference type="ChEBI" id="CHEBI:49883"/>
    </ligand>
</feature>
<dbReference type="EMBL" id="LN879430">
    <property type="protein sequence ID" value="CUH92903.1"/>
    <property type="molecule type" value="Genomic_DNA"/>
</dbReference>
<comment type="cofactor">
    <cofactor evidence="14">
        <name>[4Fe-4S] cluster</name>
        <dbReference type="ChEBI" id="CHEBI:49883"/>
    </cofactor>
    <text evidence="14">Binds 1 [4Fe-4S] cluster per subunit.</text>
</comment>
<dbReference type="Proteomes" id="UP000196053">
    <property type="component" value="Chromosome I"/>
</dbReference>
<feature type="binding site" evidence="14">
    <location>
        <begin position="116"/>
        <end position="118"/>
    </location>
    <ligand>
        <name>iminosuccinate</name>
        <dbReference type="ChEBI" id="CHEBI:77875"/>
    </ligand>
</feature>
<evidence type="ECO:0000256" key="4">
    <source>
        <dbReference type="ARBA" id="ARBA00012669"/>
    </source>
</evidence>
<evidence type="ECO:0000256" key="6">
    <source>
        <dbReference type="ARBA" id="ARBA00022490"/>
    </source>
</evidence>
<dbReference type="AlphaFoldDB" id="A0A0K8J6E7"/>
<feature type="binding site" evidence="14">
    <location>
        <begin position="202"/>
        <end position="204"/>
    </location>
    <ligand>
        <name>iminosuccinate</name>
        <dbReference type="ChEBI" id="CHEBI:77875"/>
    </ligand>
</feature>
<evidence type="ECO:0000313" key="15">
    <source>
        <dbReference type="EMBL" id="CUH92903.1"/>
    </source>
</evidence>
<keyword evidence="7 14" id="KW-0662">Pyridine nucleotide biosynthesis</keyword>
<evidence type="ECO:0000256" key="13">
    <source>
        <dbReference type="ARBA" id="ARBA00073059"/>
    </source>
</evidence>
<evidence type="ECO:0000256" key="14">
    <source>
        <dbReference type="HAMAP-Rule" id="MF_00568"/>
    </source>
</evidence>
<evidence type="ECO:0000256" key="7">
    <source>
        <dbReference type="ARBA" id="ARBA00022642"/>
    </source>
</evidence>
<dbReference type="GO" id="GO:0008987">
    <property type="term" value="F:quinolinate synthetase A activity"/>
    <property type="evidence" value="ECO:0007669"/>
    <property type="project" value="UniProtKB-UniRule"/>
</dbReference>
<keyword evidence="8 14" id="KW-0808">Transferase</keyword>
<name>A0A0K8J6E7_9FIRM</name>
<comment type="pathway">
    <text evidence="3 14">Cofactor biosynthesis; NAD(+) biosynthesis; quinolinate from iminoaspartate: step 1/1.</text>
</comment>
<evidence type="ECO:0000256" key="1">
    <source>
        <dbReference type="ARBA" id="ARBA00003791"/>
    </source>
</evidence>
<comment type="function">
    <text evidence="1 14">Catalyzes the condensation of iminoaspartate with dihydroxyacetone phosphate to form quinolinate.</text>
</comment>
<keyword evidence="10 14" id="KW-0408">Iron</keyword>
<dbReference type="Pfam" id="PF02445">
    <property type="entry name" value="NadA"/>
    <property type="match status" value="1"/>
</dbReference>
<dbReference type="SUPFAM" id="SSF142754">
    <property type="entry name" value="NadA-like"/>
    <property type="match status" value="1"/>
</dbReference>
<comment type="catalytic activity">
    <reaction evidence="12">
        <text>iminosuccinate + dihydroxyacetone phosphate = quinolinate + phosphate + 2 H2O + H(+)</text>
        <dbReference type="Rhea" id="RHEA:25888"/>
        <dbReference type="ChEBI" id="CHEBI:15377"/>
        <dbReference type="ChEBI" id="CHEBI:15378"/>
        <dbReference type="ChEBI" id="CHEBI:29959"/>
        <dbReference type="ChEBI" id="CHEBI:43474"/>
        <dbReference type="ChEBI" id="CHEBI:57642"/>
        <dbReference type="ChEBI" id="CHEBI:77875"/>
        <dbReference type="EC" id="2.5.1.72"/>
    </reaction>
    <physiologicalReaction direction="left-to-right" evidence="12">
        <dbReference type="Rhea" id="RHEA:25889"/>
    </physiologicalReaction>
</comment>
<dbReference type="HAMAP" id="MF_00568">
    <property type="entry name" value="NadA_type2"/>
    <property type="match status" value="1"/>
</dbReference>
<feature type="binding site" evidence="14">
    <location>
        <position position="45"/>
    </location>
    <ligand>
        <name>iminosuccinate</name>
        <dbReference type="ChEBI" id="CHEBI:77875"/>
    </ligand>
</feature>
<feature type="binding site" evidence="14">
    <location>
        <position position="28"/>
    </location>
    <ligand>
        <name>iminosuccinate</name>
        <dbReference type="ChEBI" id="CHEBI:77875"/>
    </ligand>
</feature>
<evidence type="ECO:0000256" key="5">
    <source>
        <dbReference type="ARBA" id="ARBA00022485"/>
    </source>
</evidence>
<dbReference type="NCBIfam" id="NF006878">
    <property type="entry name" value="PRK09375.1-2"/>
    <property type="match status" value="1"/>
</dbReference>